<dbReference type="Gene3D" id="2.60.120.10">
    <property type="entry name" value="Jelly Rolls"/>
    <property type="match status" value="1"/>
</dbReference>
<dbReference type="InterPro" id="IPR037923">
    <property type="entry name" value="HTH-like"/>
</dbReference>
<dbReference type="SMART" id="SM00342">
    <property type="entry name" value="HTH_ARAC"/>
    <property type="match status" value="1"/>
</dbReference>
<dbReference type="SUPFAM" id="SSF46689">
    <property type="entry name" value="Homeodomain-like"/>
    <property type="match status" value="2"/>
</dbReference>
<sequence length="297" mass="33755">MQVYDIQTDAQRREKMVHGSPDFPCAAYDERFSAFIGHEVPWHWHEELEAVIVCEGRTLAECCSQRFPLGPGDGILINSNVLHRLTWHSREDCRIINLVFHPLLLGGTEQSLVYRRYLLPLLADEGFAALPLSPAVSWQTEALELLRRAFELRSQPEDGQPLLVQAYLLAFWQRVTANLPAEVPPRPGGQPPQDRIKKMLAYIAGHYREKLEVSQLAAAANISQSECYRCFQRCLGVSPIRYLLQYRLQKAAGLLRQTSLPVTTVCSEAGFSHPSYFARQFQLLYGCSPSAFRRQEP</sequence>
<evidence type="ECO:0000256" key="3">
    <source>
        <dbReference type="ARBA" id="ARBA00023125"/>
    </source>
</evidence>
<dbReference type="CDD" id="cd02208">
    <property type="entry name" value="cupin_RmlC-like"/>
    <property type="match status" value="1"/>
</dbReference>
<dbReference type="Pfam" id="PF12833">
    <property type="entry name" value="HTH_18"/>
    <property type="match status" value="1"/>
</dbReference>
<dbReference type="RefSeq" id="WP_186886620.1">
    <property type="nucleotide sequence ID" value="NZ_JACONZ010000001.1"/>
</dbReference>
<dbReference type="Proteomes" id="UP000659630">
    <property type="component" value="Unassembled WGS sequence"/>
</dbReference>
<keyword evidence="3" id="KW-0238">DNA-binding</keyword>
<dbReference type="InterPro" id="IPR014710">
    <property type="entry name" value="RmlC-like_jellyroll"/>
</dbReference>
<keyword evidence="5" id="KW-0804">Transcription</keyword>
<dbReference type="InterPro" id="IPR020449">
    <property type="entry name" value="Tscrpt_reg_AraC-type_HTH"/>
</dbReference>
<evidence type="ECO:0000256" key="1">
    <source>
        <dbReference type="ARBA" id="ARBA00022490"/>
    </source>
</evidence>
<protein>
    <submittedName>
        <fullName evidence="7">Helix-turn-helix transcriptional regulator</fullName>
    </submittedName>
</protein>
<gene>
    <name evidence="7" type="ORF">H8S23_01930</name>
</gene>
<dbReference type="PRINTS" id="PR00032">
    <property type="entry name" value="HTHARAC"/>
</dbReference>
<dbReference type="InterPro" id="IPR050204">
    <property type="entry name" value="AraC_XylS_family_regulators"/>
</dbReference>
<dbReference type="InterPro" id="IPR018060">
    <property type="entry name" value="HTH_AraC"/>
</dbReference>
<keyword evidence="4" id="KW-0010">Activator</keyword>
<dbReference type="SUPFAM" id="SSF51215">
    <property type="entry name" value="Regulatory protein AraC"/>
    <property type="match status" value="1"/>
</dbReference>
<feature type="domain" description="HTH araC/xylS-type" evidence="6">
    <location>
        <begin position="197"/>
        <end position="295"/>
    </location>
</feature>
<dbReference type="InterPro" id="IPR009057">
    <property type="entry name" value="Homeodomain-like_sf"/>
</dbReference>
<dbReference type="PROSITE" id="PS01124">
    <property type="entry name" value="HTH_ARAC_FAMILY_2"/>
    <property type="match status" value="1"/>
</dbReference>
<dbReference type="InterPro" id="IPR003313">
    <property type="entry name" value="AraC-bd"/>
</dbReference>
<keyword evidence="2" id="KW-0805">Transcription regulation</keyword>
<dbReference type="GO" id="GO:0043565">
    <property type="term" value="F:sequence-specific DNA binding"/>
    <property type="evidence" value="ECO:0007669"/>
    <property type="project" value="InterPro"/>
</dbReference>
<name>A0A923I7K5_9FIRM</name>
<reference evidence="7" key="1">
    <citation type="submission" date="2020-08" db="EMBL/GenBank/DDBJ databases">
        <title>Genome public.</title>
        <authorList>
            <person name="Liu C."/>
            <person name="Sun Q."/>
        </authorList>
    </citation>
    <scope>NUCLEOTIDE SEQUENCE</scope>
    <source>
        <strain evidence="7">BX8</strain>
    </source>
</reference>
<evidence type="ECO:0000259" key="6">
    <source>
        <dbReference type="PROSITE" id="PS01124"/>
    </source>
</evidence>
<comment type="caution">
    <text evidence="7">The sequence shown here is derived from an EMBL/GenBank/DDBJ whole genome shotgun (WGS) entry which is preliminary data.</text>
</comment>
<keyword evidence="8" id="KW-1185">Reference proteome</keyword>
<dbReference type="PROSITE" id="PS00041">
    <property type="entry name" value="HTH_ARAC_FAMILY_1"/>
    <property type="match status" value="1"/>
</dbReference>
<evidence type="ECO:0000256" key="5">
    <source>
        <dbReference type="ARBA" id="ARBA00023163"/>
    </source>
</evidence>
<dbReference type="Pfam" id="PF02311">
    <property type="entry name" value="AraC_binding"/>
    <property type="match status" value="1"/>
</dbReference>
<keyword evidence="1" id="KW-0963">Cytoplasm</keyword>
<dbReference type="Gene3D" id="1.10.10.60">
    <property type="entry name" value="Homeodomain-like"/>
    <property type="match status" value="1"/>
</dbReference>
<evidence type="ECO:0000256" key="2">
    <source>
        <dbReference type="ARBA" id="ARBA00023015"/>
    </source>
</evidence>
<dbReference type="EMBL" id="JACONZ010000001">
    <property type="protein sequence ID" value="MBC5580256.1"/>
    <property type="molecule type" value="Genomic_DNA"/>
</dbReference>
<dbReference type="PANTHER" id="PTHR46796:SF13">
    <property type="entry name" value="HTH-TYPE TRANSCRIPTIONAL ACTIVATOR RHAS"/>
    <property type="match status" value="1"/>
</dbReference>
<dbReference type="GO" id="GO:0003700">
    <property type="term" value="F:DNA-binding transcription factor activity"/>
    <property type="evidence" value="ECO:0007669"/>
    <property type="project" value="InterPro"/>
</dbReference>
<proteinExistence type="predicted"/>
<evidence type="ECO:0000313" key="8">
    <source>
        <dbReference type="Proteomes" id="UP000659630"/>
    </source>
</evidence>
<evidence type="ECO:0000256" key="4">
    <source>
        <dbReference type="ARBA" id="ARBA00023159"/>
    </source>
</evidence>
<dbReference type="AlphaFoldDB" id="A0A923I7K5"/>
<accession>A0A923I7K5</accession>
<evidence type="ECO:0000313" key="7">
    <source>
        <dbReference type="EMBL" id="MBC5580256.1"/>
    </source>
</evidence>
<dbReference type="PANTHER" id="PTHR46796">
    <property type="entry name" value="HTH-TYPE TRANSCRIPTIONAL ACTIVATOR RHAS-RELATED"/>
    <property type="match status" value="1"/>
</dbReference>
<dbReference type="InterPro" id="IPR018062">
    <property type="entry name" value="HTH_AraC-typ_CS"/>
</dbReference>
<organism evidence="7 8">
    <name type="scientific">Anaerofilum hominis</name>
    <dbReference type="NCBI Taxonomy" id="2763016"/>
    <lineage>
        <taxon>Bacteria</taxon>
        <taxon>Bacillati</taxon>
        <taxon>Bacillota</taxon>
        <taxon>Clostridia</taxon>
        <taxon>Eubacteriales</taxon>
        <taxon>Oscillospiraceae</taxon>
        <taxon>Anaerofilum</taxon>
    </lineage>
</organism>